<gene>
    <name evidence="1" type="ORF">CTOB1V02_LOCUS9189</name>
</gene>
<accession>A0A7R8WLS0</accession>
<proteinExistence type="predicted"/>
<name>A0A7R8WLS0_9CRUS</name>
<sequence>MQLYSVVLTLLKLLIADTVRNVTAKRTSGVSDGLRGSPVYEGQCDPPFTAVPGGHCYFPSYNHLLTDWNGAQLICSWLHPGGKLAEFETQEELLEATLFLNFDNSTHPWAPQGPWIGAIEVGDSNEFVWHSSNAPVDFNSWSDSETGSSTSGDGVALDALSSFDWIDVDNQTKLPILCEIEANPPPVVLRCPQWFSRLGDGCYRIFDGTYLKWNDAQAFCRTLAPESHLAELETAEELFLVMTHVATNHACGNYWIGAEELGNHHLYQWASSGKPVAHYYWEDGQPNNLEPDNVILVRCVDDWKWGDAPRNEMRNLICEAKLITE</sequence>
<dbReference type="Pfam" id="PF00059">
    <property type="entry name" value="Lectin_C"/>
    <property type="match status" value="2"/>
</dbReference>
<reference evidence="1" key="1">
    <citation type="submission" date="2020-11" db="EMBL/GenBank/DDBJ databases">
        <authorList>
            <person name="Tran Van P."/>
        </authorList>
    </citation>
    <scope>NUCLEOTIDE SEQUENCE</scope>
</reference>
<dbReference type="EMBL" id="OB663404">
    <property type="protein sequence ID" value="CAD7231341.1"/>
    <property type="molecule type" value="Genomic_DNA"/>
</dbReference>
<dbReference type="SMART" id="SM00034">
    <property type="entry name" value="CLECT"/>
    <property type="match status" value="2"/>
</dbReference>
<organism evidence="1">
    <name type="scientific">Cyprideis torosa</name>
    <dbReference type="NCBI Taxonomy" id="163714"/>
    <lineage>
        <taxon>Eukaryota</taxon>
        <taxon>Metazoa</taxon>
        <taxon>Ecdysozoa</taxon>
        <taxon>Arthropoda</taxon>
        <taxon>Crustacea</taxon>
        <taxon>Oligostraca</taxon>
        <taxon>Ostracoda</taxon>
        <taxon>Podocopa</taxon>
        <taxon>Podocopida</taxon>
        <taxon>Cytherocopina</taxon>
        <taxon>Cytheroidea</taxon>
        <taxon>Cytherideidae</taxon>
        <taxon>Cyprideis</taxon>
    </lineage>
</organism>
<protein>
    <submittedName>
        <fullName evidence="1">Uncharacterized protein</fullName>
    </submittedName>
</protein>
<dbReference type="SUPFAM" id="SSF56436">
    <property type="entry name" value="C-type lectin-like"/>
    <property type="match status" value="2"/>
</dbReference>
<evidence type="ECO:0000313" key="1">
    <source>
        <dbReference type="EMBL" id="CAD7231341.1"/>
    </source>
</evidence>
<dbReference type="InterPro" id="IPR016186">
    <property type="entry name" value="C-type_lectin-like/link_sf"/>
</dbReference>
<dbReference type="OrthoDB" id="6132182at2759"/>
<dbReference type="AlphaFoldDB" id="A0A7R8WLS0"/>
<dbReference type="InterPro" id="IPR016187">
    <property type="entry name" value="CTDL_fold"/>
</dbReference>
<dbReference type="InterPro" id="IPR050111">
    <property type="entry name" value="C-type_lectin/snaclec_domain"/>
</dbReference>
<dbReference type="PANTHER" id="PTHR22803">
    <property type="entry name" value="MANNOSE, PHOSPHOLIPASE, LECTIN RECEPTOR RELATED"/>
    <property type="match status" value="1"/>
</dbReference>
<dbReference type="PROSITE" id="PS50041">
    <property type="entry name" value="C_TYPE_LECTIN_2"/>
    <property type="match status" value="2"/>
</dbReference>
<dbReference type="Gene3D" id="3.10.100.10">
    <property type="entry name" value="Mannose-Binding Protein A, subunit A"/>
    <property type="match status" value="2"/>
</dbReference>
<dbReference type="CDD" id="cd00037">
    <property type="entry name" value="CLECT"/>
    <property type="match status" value="2"/>
</dbReference>
<dbReference type="InterPro" id="IPR001304">
    <property type="entry name" value="C-type_lectin-like"/>
</dbReference>